<reference evidence="2" key="2">
    <citation type="submission" date="2023-05" db="EMBL/GenBank/DDBJ databases">
        <authorList>
            <consortium name="Lawrence Berkeley National Laboratory"/>
            <person name="Steindorff A."/>
            <person name="Hensen N."/>
            <person name="Bonometti L."/>
            <person name="Westerberg I."/>
            <person name="Brannstrom I.O."/>
            <person name="Guillou S."/>
            <person name="Cros-Aarteil S."/>
            <person name="Calhoun S."/>
            <person name="Haridas S."/>
            <person name="Kuo A."/>
            <person name="Mondo S."/>
            <person name="Pangilinan J."/>
            <person name="Riley R."/>
            <person name="Labutti K."/>
            <person name="Andreopoulos B."/>
            <person name="Lipzen A."/>
            <person name="Chen C."/>
            <person name="Yanf M."/>
            <person name="Daum C."/>
            <person name="Ng V."/>
            <person name="Clum A."/>
            <person name="Ohm R."/>
            <person name="Martin F."/>
            <person name="Silar P."/>
            <person name="Natvig D."/>
            <person name="Lalanne C."/>
            <person name="Gautier V."/>
            <person name="Ament-Velasquez S.L."/>
            <person name="Kruys A."/>
            <person name="Hutchinson M.I."/>
            <person name="Powell A.J."/>
            <person name="Barry K."/>
            <person name="Miller A.N."/>
            <person name="Grigoriev I.V."/>
            <person name="Debuchy R."/>
            <person name="Gladieux P."/>
            <person name="Thoren M.H."/>
            <person name="Johannesson H."/>
        </authorList>
    </citation>
    <scope>NUCLEOTIDE SEQUENCE</scope>
    <source>
        <strain evidence="2">CBS 990.96</strain>
    </source>
</reference>
<gene>
    <name evidence="2" type="ORF">QBC38DRAFT_457621</name>
</gene>
<dbReference type="AlphaFoldDB" id="A0AAN7BK73"/>
<dbReference type="GO" id="GO:0016787">
    <property type="term" value="F:hydrolase activity"/>
    <property type="evidence" value="ECO:0007669"/>
    <property type="project" value="UniProtKB-KW"/>
</dbReference>
<protein>
    <submittedName>
        <fullName evidence="2">Zn-dependent hydrolase</fullName>
    </submittedName>
</protein>
<dbReference type="SMART" id="SM00849">
    <property type="entry name" value="Lactamase_B"/>
    <property type="match status" value="1"/>
</dbReference>
<name>A0AAN7BK73_9PEZI</name>
<dbReference type="PANTHER" id="PTHR43084">
    <property type="entry name" value="PERSULFIDE DIOXYGENASE ETHE1"/>
    <property type="match status" value="1"/>
</dbReference>
<evidence type="ECO:0000259" key="1">
    <source>
        <dbReference type="SMART" id="SM00849"/>
    </source>
</evidence>
<proteinExistence type="predicted"/>
<evidence type="ECO:0000313" key="3">
    <source>
        <dbReference type="Proteomes" id="UP001301958"/>
    </source>
</evidence>
<dbReference type="InterPro" id="IPR051682">
    <property type="entry name" value="Mito_Persulfide_Diox"/>
</dbReference>
<dbReference type="PANTHER" id="PTHR43084:SF8">
    <property type="entry name" value="METALLO-BETA-LACTAMASE SUPERFAMILY PROTEIN"/>
    <property type="match status" value="1"/>
</dbReference>
<dbReference type="EMBL" id="MU865375">
    <property type="protein sequence ID" value="KAK4225096.1"/>
    <property type="molecule type" value="Genomic_DNA"/>
</dbReference>
<sequence length="294" mass="32813">MSSQTPIIHPLFHASTSTYQYLVADPTTLSAAIIDPVLDYDPSTNTVSTTSADAILDIVHNNKYTVTHLLETHAHADHLTAAYYLKTQLSNSPSPPRQICIGKRITTIQQRFAEKYGVDKKEWENVFDVLWEDGQEFNVGELKGKVIWLPGHTEDSCGYLFGENIFTGDSIFNPDVGSARCDFPGGDAEKLFQTSQTLLSFPENYKIYTGHDYPPGGNSGRTEPLPYTTVSEQQQQNKHLKAGTQKQDFVKWRTERDGMLGEPRLLHQALQVNIRGGRMPGDGFLKVPVKGLKL</sequence>
<reference evidence="2" key="1">
    <citation type="journal article" date="2023" name="Mol. Phylogenet. Evol.">
        <title>Genome-scale phylogeny and comparative genomics of the fungal order Sordariales.</title>
        <authorList>
            <person name="Hensen N."/>
            <person name="Bonometti L."/>
            <person name="Westerberg I."/>
            <person name="Brannstrom I.O."/>
            <person name="Guillou S."/>
            <person name="Cros-Aarteil S."/>
            <person name="Calhoun S."/>
            <person name="Haridas S."/>
            <person name="Kuo A."/>
            <person name="Mondo S."/>
            <person name="Pangilinan J."/>
            <person name="Riley R."/>
            <person name="LaButti K."/>
            <person name="Andreopoulos B."/>
            <person name="Lipzen A."/>
            <person name="Chen C."/>
            <person name="Yan M."/>
            <person name="Daum C."/>
            <person name="Ng V."/>
            <person name="Clum A."/>
            <person name="Steindorff A."/>
            <person name="Ohm R.A."/>
            <person name="Martin F."/>
            <person name="Silar P."/>
            <person name="Natvig D.O."/>
            <person name="Lalanne C."/>
            <person name="Gautier V."/>
            <person name="Ament-Velasquez S.L."/>
            <person name="Kruys A."/>
            <person name="Hutchinson M.I."/>
            <person name="Powell A.J."/>
            <person name="Barry K."/>
            <person name="Miller A.N."/>
            <person name="Grigoriev I.V."/>
            <person name="Debuchy R."/>
            <person name="Gladieux P."/>
            <person name="Hiltunen Thoren M."/>
            <person name="Johannesson H."/>
        </authorList>
    </citation>
    <scope>NUCLEOTIDE SEQUENCE</scope>
    <source>
        <strain evidence="2">CBS 990.96</strain>
    </source>
</reference>
<accession>A0AAN7BK73</accession>
<keyword evidence="3" id="KW-1185">Reference proteome</keyword>
<dbReference type="Proteomes" id="UP001301958">
    <property type="component" value="Unassembled WGS sequence"/>
</dbReference>
<dbReference type="Pfam" id="PF00753">
    <property type="entry name" value="Lactamase_B"/>
    <property type="match status" value="1"/>
</dbReference>
<dbReference type="GO" id="GO:0006749">
    <property type="term" value="P:glutathione metabolic process"/>
    <property type="evidence" value="ECO:0007669"/>
    <property type="project" value="InterPro"/>
</dbReference>
<dbReference type="InterPro" id="IPR044528">
    <property type="entry name" value="POD-like_MBL-fold"/>
</dbReference>
<dbReference type="Gene3D" id="3.60.15.10">
    <property type="entry name" value="Ribonuclease Z/Hydroxyacylglutathione hydrolase-like"/>
    <property type="match status" value="1"/>
</dbReference>
<dbReference type="InterPro" id="IPR036866">
    <property type="entry name" value="RibonucZ/Hydroxyglut_hydro"/>
</dbReference>
<dbReference type="CDD" id="cd07724">
    <property type="entry name" value="POD-like_MBL-fold"/>
    <property type="match status" value="1"/>
</dbReference>
<dbReference type="SUPFAM" id="SSF56281">
    <property type="entry name" value="Metallo-hydrolase/oxidoreductase"/>
    <property type="match status" value="1"/>
</dbReference>
<dbReference type="GO" id="GO:0070813">
    <property type="term" value="P:hydrogen sulfide metabolic process"/>
    <property type="evidence" value="ECO:0007669"/>
    <property type="project" value="TreeGrafter"/>
</dbReference>
<keyword evidence="2" id="KW-0378">Hydrolase</keyword>
<organism evidence="2 3">
    <name type="scientific">Podospora fimiseda</name>
    <dbReference type="NCBI Taxonomy" id="252190"/>
    <lineage>
        <taxon>Eukaryota</taxon>
        <taxon>Fungi</taxon>
        <taxon>Dikarya</taxon>
        <taxon>Ascomycota</taxon>
        <taxon>Pezizomycotina</taxon>
        <taxon>Sordariomycetes</taxon>
        <taxon>Sordariomycetidae</taxon>
        <taxon>Sordariales</taxon>
        <taxon>Podosporaceae</taxon>
        <taxon>Podospora</taxon>
    </lineage>
</organism>
<feature type="domain" description="Metallo-beta-lactamase" evidence="1">
    <location>
        <begin position="17"/>
        <end position="211"/>
    </location>
</feature>
<comment type="caution">
    <text evidence="2">The sequence shown here is derived from an EMBL/GenBank/DDBJ whole genome shotgun (WGS) entry which is preliminary data.</text>
</comment>
<dbReference type="GO" id="GO:0050313">
    <property type="term" value="F:sulfur dioxygenase activity"/>
    <property type="evidence" value="ECO:0007669"/>
    <property type="project" value="InterPro"/>
</dbReference>
<dbReference type="InterPro" id="IPR001279">
    <property type="entry name" value="Metallo-B-lactamas"/>
</dbReference>
<evidence type="ECO:0000313" key="2">
    <source>
        <dbReference type="EMBL" id="KAK4225096.1"/>
    </source>
</evidence>